<sequence>MLPRLKSAARSVITVAVTTGVAVAVAAGTAGSASAAQYVSTPTGGVIWLTHAETVAAARSGLATYISTTPGVAEHVGVYMRPDSRYRQAPHRIPGKPGLFVTVRTQNLVAETAAHPTGRIGILINTRNPNVPVTVAQYWSH</sequence>
<gene>
    <name evidence="2" type="ORF">LX13_001522</name>
</gene>
<proteinExistence type="predicted"/>
<keyword evidence="1" id="KW-0732">Signal</keyword>
<evidence type="ECO:0000313" key="2">
    <source>
        <dbReference type="EMBL" id="MCP2175703.1"/>
    </source>
</evidence>
<name>A0ABT1HBT1_9NOCA</name>
<protein>
    <submittedName>
        <fullName evidence="2">Uncharacterized protein</fullName>
    </submittedName>
</protein>
<dbReference type="RefSeq" id="WP_253660754.1">
    <property type="nucleotide sequence ID" value="NZ_BAAAJQ010000001.1"/>
</dbReference>
<comment type="caution">
    <text evidence="2">The sequence shown here is derived from an EMBL/GenBank/DDBJ whole genome shotgun (WGS) entry which is preliminary data.</text>
</comment>
<feature type="signal peptide" evidence="1">
    <location>
        <begin position="1"/>
        <end position="35"/>
    </location>
</feature>
<organism evidence="2 3">
    <name type="scientific">Williamsia maris</name>
    <dbReference type="NCBI Taxonomy" id="72806"/>
    <lineage>
        <taxon>Bacteria</taxon>
        <taxon>Bacillati</taxon>
        <taxon>Actinomycetota</taxon>
        <taxon>Actinomycetes</taxon>
        <taxon>Mycobacteriales</taxon>
        <taxon>Nocardiaceae</taxon>
        <taxon>Williamsia</taxon>
    </lineage>
</organism>
<feature type="chain" id="PRO_5045287555" evidence="1">
    <location>
        <begin position="36"/>
        <end position="141"/>
    </location>
</feature>
<reference evidence="2 3" key="1">
    <citation type="submission" date="2022-06" db="EMBL/GenBank/DDBJ databases">
        <title>Genomic Encyclopedia of Archaeal and Bacterial Type Strains, Phase II (KMG-II): from individual species to whole genera.</title>
        <authorList>
            <person name="Goeker M."/>
        </authorList>
    </citation>
    <scope>NUCLEOTIDE SEQUENCE [LARGE SCALE GENOMIC DNA]</scope>
    <source>
        <strain evidence="2 3">DSM 44693</strain>
    </source>
</reference>
<dbReference type="Proteomes" id="UP001206895">
    <property type="component" value="Unassembled WGS sequence"/>
</dbReference>
<keyword evidence="3" id="KW-1185">Reference proteome</keyword>
<accession>A0ABT1HBT1</accession>
<evidence type="ECO:0000313" key="3">
    <source>
        <dbReference type="Proteomes" id="UP001206895"/>
    </source>
</evidence>
<evidence type="ECO:0000256" key="1">
    <source>
        <dbReference type="SAM" id="SignalP"/>
    </source>
</evidence>
<dbReference type="EMBL" id="JAMTCJ010000002">
    <property type="protein sequence ID" value="MCP2175703.1"/>
    <property type="molecule type" value="Genomic_DNA"/>
</dbReference>